<dbReference type="PROSITE" id="PS50222">
    <property type="entry name" value="EF_HAND_2"/>
    <property type="match status" value="1"/>
</dbReference>
<keyword evidence="4" id="KW-1185">Reference proteome</keyword>
<name>A0A1I3IFY5_9RHOB</name>
<dbReference type="OrthoDB" id="7659269at2"/>
<dbReference type="GO" id="GO:0005509">
    <property type="term" value="F:calcium ion binding"/>
    <property type="evidence" value="ECO:0007669"/>
    <property type="project" value="InterPro"/>
</dbReference>
<dbReference type="SUPFAM" id="SSF47473">
    <property type="entry name" value="EF-hand"/>
    <property type="match status" value="1"/>
</dbReference>
<accession>A0A1I3IFY5</accession>
<dbReference type="PROSITE" id="PS00018">
    <property type="entry name" value="EF_HAND_1"/>
    <property type="match status" value="2"/>
</dbReference>
<dbReference type="InterPro" id="IPR018247">
    <property type="entry name" value="EF_Hand_1_Ca_BS"/>
</dbReference>
<organism evidence="3 4">
    <name type="scientific">Jannaschia pohangensis</name>
    <dbReference type="NCBI Taxonomy" id="390807"/>
    <lineage>
        <taxon>Bacteria</taxon>
        <taxon>Pseudomonadati</taxon>
        <taxon>Pseudomonadota</taxon>
        <taxon>Alphaproteobacteria</taxon>
        <taxon>Rhodobacterales</taxon>
        <taxon>Roseobacteraceae</taxon>
        <taxon>Jannaschia</taxon>
    </lineage>
</organism>
<dbReference type="InterPro" id="IPR002048">
    <property type="entry name" value="EF_hand_dom"/>
</dbReference>
<protein>
    <submittedName>
        <fullName evidence="3">EF hand</fullName>
    </submittedName>
</protein>
<gene>
    <name evidence="3" type="ORF">SAMN04488095_0954</name>
</gene>
<evidence type="ECO:0000313" key="3">
    <source>
        <dbReference type="EMBL" id="SFI46904.1"/>
    </source>
</evidence>
<evidence type="ECO:0000259" key="2">
    <source>
        <dbReference type="PROSITE" id="PS50222"/>
    </source>
</evidence>
<proteinExistence type="predicted"/>
<dbReference type="InterPro" id="IPR011992">
    <property type="entry name" value="EF-hand-dom_pair"/>
</dbReference>
<feature type="signal peptide" evidence="1">
    <location>
        <begin position="1"/>
        <end position="19"/>
    </location>
</feature>
<dbReference type="Proteomes" id="UP000199110">
    <property type="component" value="Unassembled WGS sequence"/>
</dbReference>
<dbReference type="Gene3D" id="1.10.238.10">
    <property type="entry name" value="EF-hand"/>
    <property type="match status" value="1"/>
</dbReference>
<keyword evidence="1" id="KW-0732">Signal</keyword>
<dbReference type="RefSeq" id="WP_092777589.1">
    <property type="nucleotide sequence ID" value="NZ_FORA01000001.1"/>
</dbReference>
<reference evidence="3 4" key="1">
    <citation type="submission" date="2016-10" db="EMBL/GenBank/DDBJ databases">
        <authorList>
            <person name="de Groot N.N."/>
        </authorList>
    </citation>
    <scope>NUCLEOTIDE SEQUENCE [LARGE SCALE GENOMIC DNA]</scope>
    <source>
        <strain evidence="3 4">DSM 19073</strain>
    </source>
</reference>
<evidence type="ECO:0000313" key="4">
    <source>
        <dbReference type="Proteomes" id="UP000199110"/>
    </source>
</evidence>
<dbReference type="STRING" id="390807.SAMN04488095_0954"/>
<dbReference type="EMBL" id="FORA01000001">
    <property type="protein sequence ID" value="SFI46904.1"/>
    <property type="molecule type" value="Genomic_DNA"/>
</dbReference>
<dbReference type="AlphaFoldDB" id="A0A1I3IFY5"/>
<feature type="chain" id="PRO_5011635700" evidence="1">
    <location>
        <begin position="20"/>
        <end position="186"/>
    </location>
</feature>
<sequence length="186" mass="20034">MIGRGLVIAALACAAPARAEDIDPADIVLTTQLERTIAALETPQAVVEHLTDLMVRIGRPDGIVLTTLTKDREAATQSRIAQAVRDLMETDANGDGALTRLEVSRGLRDWTATNLERFFGEFDMDGTGRITLAEVEEGVRLRALEVGSTALLEDLGNWDLNRDGIVTPEEIAAVAQVHHIPKGTLG</sequence>
<feature type="domain" description="EF-hand" evidence="2">
    <location>
        <begin position="110"/>
        <end position="145"/>
    </location>
</feature>
<evidence type="ECO:0000256" key="1">
    <source>
        <dbReference type="SAM" id="SignalP"/>
    </source>
</evidence>